<dbReference type="EMBL" id="WSEL01000009">
    <property type="protein sequence ID" value="MVQ32198.1"/>
    <property type="molecule type" value="Genomic_DNA"/>
</dbReference>
<accession>A0A6N8IZJ1</accession>
<dbReference type="PANTHER" id="PTHR42928">
    <property type="entry name" value="TRICARBOXYLATE-BINDING PROTEIN"/>
    <property type="match status" value="1"/>
</dbReference>
<dbReference type="SUPFAM" id="SSF53850">
    <property type="entry name" value="Periplasmic binding protein-like II"/>
    <property type="match status" value="1"/>
</dbReference>
<dbReference type="InterPro" id="IPR005064">
    <property type="entry name" value="BUG"/>
</dbReference>
<sequence>MRRRTFALSAAASALAGLHPHAFAQGQWPERPVKLILSQPAGSGPDILARYLGEQLSRSWKQPVVIDNKPGGQNVIGAQAAARSPADGYTFYYATTAAMVTNVYTFKSLPYDPAKDFVPVRLVGRSPFLLAARADFPARTLAEVLAKAKAAPGSVSVATEGPKTFSGMLADSVAELGGVKFNHVPYTKATDAMQDVIGGRIDLVCLPDAALSAYVKGGQVRALATSTAQRLAEMPTVPSLSETFAGFEYTGWNGLFAPAGTPADVVARVNRDVEALLRQPEVVQRLQALGSIAEPKMSVAEFDAFMRAERERWSRLVQTLRIQAE</sequence>
<dbReference type="PANTHER" id="PTHR42928:SF5">
    <property type="entry name" value="BLR1237 PROTEIN"/>
    <property type="match status" value="1"/>
</dbReference>
<evidence type="ECO:0000256" key="1">
    <source>
        <dbReference type="ARBA" id="ARBA00006987"/>
    </source>
</evidence>
<dbReference type="Gene3D" id="3.40.190.10">
    <property type="entry name" value="Periplasmic binding protein-like II"/>
    <property type="match status" value="1"/>
</dbReference>
<dbReference type="Proteomes" id="UP000469385">
    <property type="component" value="Unassembled WGS sequence"/>
</dbReference>
<dbReference type="CDD" id="cd07012">
    <property type="entry name" value="PBP2_Bug_TTT"/>
    <property type="match status" value="1"/>
</dbReference>
<dbReference type="PIRSF" id="PIRSF017082">
    <property type="entry name" value="YflP"/>
    <property type="match status" value="1"/>
</dbReference>
<reference evidence="3 4" key="1">
    <citation type="submission" date="2019-12" db="EMBL/GenBank/DDBJ databases">
        <authorList>
            <person name="Huq M.A."/>
        </authorList>
    </citation>
    <scope>NUCLEOTIDE SEQUENCE [LARGE SCALE GENOMIC DNA]</scope>
    <source>
        <strain evidence="3 4">MAH-25</strain>
    </source>
</reference>
<dbReference type="RefSeq" id="WP_157400176.1">
    <property type="nucleotide sequence ID" value="NZ_WSEL01000009.1"/>
</dbReference>
<evidence type="ECO:0000256" key="2">
    <source>
        <dbReference type="SAM" id="SignalP"/>
    </source>
</evidence>
<feature type="signal peptide" evidence="2">
    <location>
        <begin position="1"/>
        <end position="24"/>
    </location>
</feature>
<protein>
    <submittedName>
        <fullName evidence="3">Tripartite tricarboxylate transporter substrate binding protein</fullName>
    </submittedName>
</protein>
<organism evidence="3 4">
    <name type="scientific">Ramlibacter pinisoli</name>
    <dbReference type="NCBI Taxonomy" id="2682844"/>
    <lineage>
        <taxon>Bacteria</taxon>
        <taxon>Pseudomonadati</taxon>
        <taxon>Pseudomonadota</taxon>
        <taxon>Betaproteobacteria</taxon>
        <taxon>Burkholderiales</taxon>
        <taxon>Comamonadaceae</taxon>
        <taxon>Ramlibacter</taxon>
    </lineage>
</organism>
<name>A0A6N8IZJ1_9BURK</name>
<dbReference type="InterPro" id="IPR042100">
    <property type="entry name" value="Bug_dom1"/>
</dbReference>
<feature type="chain" id="PRO_5026818243" evidence="2">
    <location>
        <begin position="25"/>
        <end position="325"/>
    </location>
</feature>
<dbReference type="Gene3D" id="3.40.190.150">
    <property type="entry name" value="Bordetella uptake gene, domain 1"/>
    <property type="match status" value="1"/>
</dbReference>
<proteinExistence type="inferred from homology"/>
<dbReference type="AlphaFoldDB" id="A0A6N8IZJ1"/>
<comment type="similarity">
    <text evidence="1">Belongs to the UPF0065 (bug) family.</text>
</comment>
<evidence type="ECO:0000313" key="3">
    <source>
        <dbReference type="EMBL" id="MVQ32198.1"/>
    </source>
</evidence>
<keyword evidence="4" id="KW-1185">Reference proteome</keyword>
<gene>
    <name evidence="3" type="ORF">GON04_22275</name>
</gene>
<evidence type="ECO:0000313" key="4">
    <source>
        <dbReference type="Proteomes" id="UP000469385"/>
    </source>
</evidence>
<keyword evidence="2" id="KW-0732">Signal</keyword>
<dbReference type="Pfam" id="PF03401">
    <property type="entry name" value="TctC"/>
    <property type="match status" value="1"/>
</dbReference>
<comment type="caution">
    <text evidence="3">The sequence shown here is derived from an EMBL/GenBank/DDBJ whole genome shotgun (WGS) entry which is preliminary data.</text>
</comment>